<sequence length="220" mass="25166">MVFTTQPLSSIVSWLWPGDSVSPSSEPHRHSRNASPNDGPPSSSRHPETAAEVRIQVSFLAPYDAPSAYPSNDVIMNFRNDHERPVRSGTISEWTNIRKPEGEAGRPGRGGYNLRKALGWGKRENKCVQEYVNRMVERHLDLRKPFTKQSYTGLRVVRTKAKRKFPFLANYADDWVINDLMRASLKYRTNRSKLNDLKMKRSGSGTSRNVQSEEEMEMEI</sequence>
<comment type="caution">
    <text evidence="2">The sequence shown here is derived from an EMBL/GenBank/DDBJ whole genome shotgun (WGS) entry which is preliminary data.</text>
</comment>
<evidence type="ECO:0000313" key="3">
    <source>
        <dbReference type="Proteomes" id="UP001498398"/>
    </source>
</evidence>
<evidence type="ECO:0000256" key="1">
    <source>
        <dbReference type="SAM" id="MobiDB-lite"/>
    </source>
</evidence>
<organism evidence="2 3">
    <name type="scientific">Marasmiellus scandens</name>
    <dbReference type="NCBI Taxonomy" id="2682957"/>
    <lineage>
        <taxon>Eukaryota</taxon>
        <taxon>Fungi</taxon>
        <taxon>Dikarya</taxon>
        <taxon>Basidiomycota</taxon>
        <taxon>Agaricomycotina</taxon>
        <taxon>Agaricomycetes</taxon>
        <taxon>Agaricomycetidae</taxon>
        <taxon>Agaricales</taxon>
        <taxon>Marasmiineae</taxon>
        <taxon>Omphalotaceae</taxon>
        <taxon>Marasmiellus</taxon>
    </lineage>
</organism>
<dbReference type="EMBL" id="JBANRG010000012">
    <property type="protein sequence ID" value="KAK7461785.1"/>
    <property type="molecule type" value="Genomic_DNA"/>
</dbReference>
<name>A0ABR1JJU3_9AGAR</name>
<feature type="region of interest" description="Disordered" evidence="1">
    <location>
        <begin position="198"/>
        <end position="220"/>
    </location>
</feature>
<feature type="compositionally biased region" description="Polar residues" evidence="1">
    <location>
        <begin position="33"/>
        <end position="44"/>
    </location>
</feature>
<protein>
    <submittedName>
        <fullName evidence="2">Uncharacterized protein</fullName>
    </submittedName>
</protein>
<accession>A0ABR1JJU3</accession>
<evidence type="ECO:0000313" key="2">
    <source>
        <dbReference type="EMBL" id="KAK7461785.1"/>
    </source>
</evidence>
<feature type="region of interest" description="Disordered" evidence="1">
    <location>
        <begin position="19"/>
        <end position="48"/>
    </location>
</feature>
<dbReference type="Proteomes" id="UP001498398">
    <property type="component" value="Unassembled WGS sequence"/>
</dbReference>
<reference evidence="2 3" key="1">
    <citation type="submission" date="2024-01" db="EMBL/GenBank/DDBJ databases">
        <title>A draft genome for the cacao thread blight pathogen Marasmiellus scandens.</title>
        <authorList>
            <person name="Baruah I.K."/>
            <person name="Leung J."/>
            <person name="Bukari Y."/>
            <person name="Amoako-Attah I."/>
            <person name="Meinhardt L.W."/>
            <person name="Bailey B.A."/>
            <person name="Cohen S.P."/>
        </authorList>
    </citation>
    <scope>NUCLEOTIDE SEQUENCE [LARGE SCALE GENOMIC DNA]</scope>
    <source>
        <strain evidence="2 3">GH-19</strain>
    </source>
</reference>
<gene>
    <name evidence="2" type="ORF">VKT23_008217</name>
</gene>
<keyword evidence="3" id="KW-1185">Reference proteome</keyword>
<proteinExistence type="predicted"/>